<dbReference type="PANTHER" id="PTHR33416:SF20">
    <property type="entry name" value="NUCLEAR PORE COMPLEX PROTEIN NUP1"/>
    <property type="match status" value="1"/>
</dbReference>
<evidence type="ECO:0000313" key="4">
    <source>
        <dbReference type="Proteomes" id="UP000006038"/>
    </source>
</evidence>
<protein>
    <recommendedName>
        <fullName evidence="5">Nuclear pore complex protein NUP1</fullName>
    </recommendedName>
</protein>
<feature type="compositionally biased region" description="Polar residues" evidence="1">
    <location>
        <begin position="843"/>
        <end position="861"/>
    </location>
</feature>
<dbReference type="STRING" id="4533.J3LTJ0"/>
<feature type="compositionally biased region" description="Polar residues" evidence="1">
    <location>
        <begin position="1221"/>
        <end position="1240"/>
    </location>
</feature>
<dbReference type="EnsemblPlants" id="OB03G43660.1">
    <property type="protein sequence ID" value="OB03G43660.1"/>
    <property type="gene ID" value="OB03G43660"/>
</dbReference>
<dbReference type="Proteomes" id="UP000006038">
    <property type="component" value="Chromosome 3"/>
</dbReference>
<evidence type="ECO:0000313" key="3">
    <source>
        <dbReference type="EnsemblPlants" id="OB03G43660.1"/>
    </source>
</evidence>
<keyword evidence="4" id="KW-1185">Reference proteome</keyword>
<feature type="compositionally biased region" description="Polar residues" evidence="1">
    <location>
        <begin position="338"/>
        <end position="360"/>
    </location>
</feature>
<feature type="region of interest" description="Disordered" evidence="1">
    <location>
        <begin position="818"/>
        <end position="861"/>
    </location>
</feature>
<dbReference type="HOGENOM" id="CLU_006995_1_0_1"/>
<dbReference type="OMA" id="PMFGNSA"/>
<accession>J3LTJ0</accession>
<dbReference type="Gene3D" id="2.150.10.10">
    <property type="entry name" value="Serralysin-like metalloprotease, C-terminal"/>
    <property type="match status" value="1"/>
</dbReference>
<feature type="region of interest" description="Disordered" evidence="1">
    <location>
        <begin position="474"/>
        <end position="546"/>
    </location>
</feature>
<feature type="compositionally biased region" description="Polar residues" evidence="1">
    <location>
        <begin position="1174"/>
        <end position="1191"/>
    </location>
</feature>
<reference evidence="3" key="2">
    <citation type="submission" date="2013-04" db="UniProtKB">
        <authorList>
            <consortium name="EnsemblPlants"/>
        </authorList>
    </citation>
    <scope>IDENTIFICATION</scope>
</reference>
<feature type="signal peptide" evidence="2">
    <location>
        <begin position="1"/>
        <end position="21"/>
    </location>
</feature>
<sequence>MRKTFTRKVFFILIILNWVEFDRLTDLLRARTVESDLSAPADNHENKNEERTIIGGIGSSTLHGMAADHSTADVDPVCGASSPAELAKQYMNSRYLKENQPNSLRNQVFVKNKAETSNIAYDRRKPGGQFVQEPSQFSNENSQLPVNGYVTPGLRGRSAIYRMSRSPFFKGPSSSNDINMSPFSSSQMQAHSLVSGGRQVLKRRGAELENELGSVGPIRRIRQKSNMMYTFKDARSSPRGNFLPSHTIGSDLTDGRSPIQDSPSSKRLLLGTGQSVQPAEAHRNDEDGKTSSDNVLAASPQSNKMAEKIFEQLNIIVPSPKEKQSLPKLASGNVSRLMSKQPVRQGNEPNCVNDPTSSLKLQPMDSFRRSLDSELNASPSSKDKLKKDGSSKLLSHSFQYLGNKDVKSDNVALSSVAGTTSGKPGFKMAVFEDLSEFDDDQEPPVLSKNSFGKTEVKIFDKKFDSKMKEQKVESSISEQKIESNSVQKGVSSSVSEKPIASRSKDAHSLGLYSSNDPEKRATHDVPSDNIGFKIPHEPSGSLPENTVSQVPLSLKKDDKLTSASTSIFGFNQSITSDSEPTNMAGVKIEPGLGGSVTKPTTLDSTNVERGNEKEKAEYVHKSSDKVLPLAAPFHFASTTSTTASLSNGFSLASSPKLSSGTPGDKPAVSLAASTIPTTFAVSSSSTPFSSSSPTIPTFNFGSSTSMVATTKSDGTNTEAKPASTLFGTGGAIAEVKSTAQDTANKASLNLSAAPISSNVASSPVASSSAFSSTATFSSSTLAASNDGIASTNASTTPSAFSSSGNSIFGFNSPAQPTGLSSSVGGSTAQPSATSTIFGGKLPQSESTMSHPSKSSPVQFSSPFPTVTNATGASSSGFGSVSFGVGTTSAGSAAISFGTGTSSSGPSTVSFGLAGTSSGPGTVSFGAGNSSSAPGTVSFGAGTSLSAPGTVSFGAGTSSSAPGTVSFGAGTSSGAPGTVSSGAGTSSSPPGTVPFGAGTSSSGSGTVSFGAGTSSSAPGTVSFGVGTSSSGPGTVSFGVTTSSSGSLFGNSPFGSGTTFSSSGSGFAFSSPSTSAGSSLTMASTSMFSSSSTTSSSPAFSNPFGSSSSPPSMFTFGQSASSGGGFSFGAQSSPAFSSQAPVFSFTSASTSMNSSTPQPVFGMTNSNPAFGMGSPGNDQMNVEDSMADDTNQAAPAPAPIFGSSPFGQPGSSPAAPVFGAPAAQSTGLFQFGNQQGSMQQNAAFPPAGGSLEFQGGNFSLGSGGGGGDKSSRRVIKVKRTQKKR</sequence>
<feature type="compositionally biased region" description="Polar residues" evidence="1">
    <location>
        <begin position="818"/>
        <end position="836"/>
    </location>
</feature>
<dbReference type="Gramene" id="OB03G43660.1">
    <property type="protein sequence ID" value="OB03G43660.1"/>
    <property type="gene ID" value="OB03G43660"/>
</dbReference>
<feature type="region of interest" description="Disordered" evidence="1">
    <location>
        <begin position="338"/>
        <end position="362"/>
    </location>
</feature>
<feature type="region of interest" description="Disordered" evidence="1">
    <location>
        <begin position="1168"/>
        <end position="1282"/>
    </location>
</feature>
<dbReference type="SUPFAM" id="SSF101967">
    <property type="entry name" value="Adhesin YadA, collagen-binding domain"/>
    <property type="match status" value="1"/>
</dbReference>
<dbReference type="InterPro" id="IPR011049">
    <property type="entry name" value="Serralysin-like_metalloprot_C"/>
</dbReference>
<evidence type="ECO:0008006" key="5">
    <source>
        <dbReference type="Google" id="ProtNLM"/>
    </source>
</evidence>
<feature type="compositionally biased region" description="Basic and acidic residues" evidence="1">
    <location>
        <begin position="516"/>
        <end position="526"/>
    </location>
</feature>
<feature type="chain" id="PRO_5003772712" description="Nuclear pore complex protein NUP1" evidence="2">
    <location>
        <begin position="22"/>
        <end position="1282"/>
    </location>
</feature>
<evidence type="ECO:0000256" key="1">
    <source>
        <dbReference type="SAM" id="MobiDB-lite"/>
    </source>
</evidence>
<reference evidence="3" key="1">
    <citation type="journal article" date="2013" name="Nat. Commun.">
        <title>Whole-genome sequencing of Oryza brachyantha reveals mechanisms underlying Oryza genome evolution.</title>
        <authorList>
            <person name="Chen J."/>
            <person name="Huang Q."/>
            <person name="Gao D."/>
            <person name="Wang J."/>
            <person name="Lang Y."/>
            <person name="Liu T."/>
            <person name="Li B."/>
            <person name="Bai Z."/>
            <person name="Luis Goicoechea J."/>
            <person name="Liang C."/>
            <person name="Chen C."/>
            <person name="Zhang W."/>
            <person name="Sun S."/>
            <person name="Liao Y."/>
            <person name="Zhang X."/>
            <person name="Yang L."/>
            <person name="Song C."/>
            <person name="Wang M."/>
            <person name="Shi J."/>
            <person name="Liu G."/>
            <person name="Liu J."/>
            <person name="Zhou H."/>
            <person name="Zhou W."/>
            <person name="Yu Q."/>
            <person name="An N."/>
            <person name="Chen Y."/>
            <person name="Cai Q."/>
            <person name="Wang B."/>
            <person name="Liu B."/>
            <person name="Min J."/>
            <person name="Huang Y."/>
            <person name="Wu H."/>
            <person name="Li Z."/>
            <person name="Zhang Y."/>
            <person name="Yin Y."/>
            <person name="Song W."/>
            <person name="Jiang J."/>
            <person name="Jackson S.A."/>
            <person name="Wing R.A."/>
            <person name="Wang J."/>
            <person name="Chen M."/>
        </authorList>
    </citation>
    <scope>NUCLEOTIDE SEQUENCE [LARGE SCALE GENOMIC DNA]</scope>
    <source>
        <strain evidence="3">cv. IRGC 101232</strain>
    </source>
</reference>
<organism evidence="3">
    <name type="scientific">Oryza brachyantha</name>
    <name type="common">malo sina</name>
    <dbReference type="NCBI Taxonomy" id="4533"/>
    <lineage>
        <taxon>Eukaryota</taxon>
        <taxon>Viridiplantae</taxon>
        <taxon>Streptophyta</taxon>
        <taxon>Embryophyta</taxon>
        <taxon>Tracheophyta</taxon>
        <taxon>Spermatophyta</taxon>
        <taxon>Magnoliopsida</taxon>
        <taxon>Liliopsida</taxon>
        <taxon>Poales</taxon>
        <taxon>Poaceae</taxon>
        <taxon>BOP clade</taxon>
        <taxon>Oryzoideae</taxon>
        <taxon>Oryzeae</taxon>
        <taxon>Oryzinae</taxon>
        <taxon>Oryza</taxon>
    </lineage>
</organism>
<feature type="region of interest" description="Disordered" evidence="1">
    <location>
        <begin position="966"/>
        <end position="1010"/>
    </location>
</feature>
<feature type="compositionally biased region" description="Basic residues" evidence="1">
    <location>
        <begin position="1270"/>
        <end position="1282"/>
    </location>
</feature>
<dbReference type="GO" id="GO:0005635">
    <property type="term" value="C:nuclear envelope"/>
    <property type="evidence" value="ECO:0007669"/>
    <property type="project" value="TreeGrafter"/>
</dbReference>
<dbReference type="GO" id="GO:0071763">
    <property type="term" value="P:nuclear membrane organization"/>
    <property type="evidence" value="ECO:0007669"/>
    <property type="project" value="TreeGrafter"/>
</dbReference>
<name>J3LTJ0_ORYBR</name>
<proteinExistence type="predicted"/>
<feature type="compositionally biased region" description="Low complexity" evidence="1">
    <location>
        <begin position="1199"/>
        <end position="1214"/>
    </location>
</feature>
<dbReference type="eggNOG" id="KOG0845">
    <property type="taxonomic scope" value="Eukaryota"/>
</dbReference>
<feature type="compositionally biased region" description="Polar residues" evidence="1">
    <location>
        <begin position="474"/>
        <end position="495"/>
    </location>
</feature>
<keyword evidence="2" id="KW-0732">Signal</keyword>
<feature type="compositionally biased region" description="Basic and acidic residues" evidence="1">
    <location>
        <begin position="280"/>
        <end position="290"/>
    </location>
</feature>
<feature type="region of interest" description="Disordered" evidence="1">
    <location>
        <begin position="233"/>
        <end position="298"/>
    </location>
</feature>
<evidence type="ECO:0000256" key="2">
    <source>
        <dbReference type="SAM" id="SignalP"/>
    </source>
</evidence>
<dbReference type="PANTHER" id="PTHR33416">
    <property type="entry name" value="NUCLEAR PORE COMPLEX PROTEIN NUP1"/>
    <property type="match status" value="1"/>
</dbReference>